<sequence length="482" mass="51809">MTRTKLLGCRDALGIRPLVLGRLGTAWVLASETCALDIVGADLVREVAPGEMVVITAEGGVESHFPFRPRRPRFCIFEHVYFSRPDSLIGGRSVYETREAIGRELAREAPVEADLVCPVPDSGTPAAIGFAAESGIPFGMGIIRNQYVGRTFIEPTDQIRNMGVRLKLNVNRALIRGKRVVLVDDSVVRGTTSRKIKEMILDAGAREVHFRIASPPPPGPASMAWTRPSARSSWRRRCPRRRSPASGGAFAALHLARRALSRRRRGRRARSGQPPLLRCLLLGGLSGGTGRHDRGRVPPEGGRAGLSRFPSATPRRKGGPCRARLRADAAPQQEGGSPPAPRCDRPRRPPVEETDPMDESTLRPLRPRIRPRDLPQAAPEGAMADAPTEPLRPVARSDGPVAVPPEVAEAATQPDALDPDRLALIGLFHSPGASAALVRLASGQILRVETGQVVAGAVVSAIGPDSLRLQRGGRETILTIAG</sequence>
<evidence type="ECO:0000256" key="2">
    <source>
        <dbReference type="ARBA" id="ARBA00022962"/>
    </source>
</evidence>
<feature type="region of interest" description="Disordered" evidence="3">
    <location>
        <begin position="213"/>
        <end position="250"/>
    </location>
</feature>
<evidence type="ECO:0000313" key="6">
    <source>
        <dbReference type="Proteomes" id="UP000015346"/>
    </source>
</evidence>
<dbReference type="AlphaFoldDB" id="S9SN41"/>
<dbReference type="InterPro" id="IPR029057">
    <property type="entry name" value="PRTase-like"/>
</dbReference>
<dbReference type="Gene3D" id="3.40.50.2020">
    <property type="match status" value="1"/>
</dbReference>
<feature type="compositionally biased region" description="Basic and acidic residues" evidence="3">
    <location>
        <begin position="342"/>
        <end position="351"/>
    </location>
</feature>
<comment type="caution">
    <text evidence="5">The sequence shown here is derived from an EMBL/GenBank/DDBJ whole genome shotgun (WGS) entry which is preliminary data.</text>
</comment>
<dbReference type="HOGENOM" id="CLU_566056_0_0_5"/>
<feature type="compositionally biased region" description="Basic residues" evidence="3">
    <location>
        <begin position="233"/>
        <end position="243"/>
    </location>
</feature>
<evidence type="ECO:0000313" key="5">
    <source>
        <dbReference type="EMBL" id="EPX87864.1"/>
    </source>
</evidence>
<evidence type="ECO:0000256" key="3">
    <source>
        <dbReference type="SAM" id="MobiDB-lite"/>
    </source>
</evidence>
<keyword evidence="1 5" id="KW-0808">Transferase</keyword>
<feature type="domain" description="Glutamine amidotransferase type-2" evidence="4">
    <location>
        <begin position="1"/>
        <end position="58"/>
    </location>
</feature>
<evidence type="ECO:0000259" key="4">
    <source>
        <dbReference type="PROSITE" id="PS51278"/>
    </source>
</evidence>
<dbReference type="EMBL" id="AOLV01000001">
    <property type="protein sequence ID" value="EPX87864.1"/>
    <property type="molecule type" value="Genomic_DNA"/>
</dbReference>
<accession>S9SN41</accession>
<dbReference type="Proteomes" id="UP000015346">
    <property type="component" value="Unassembled WGS sequence"/>
</dbReference>
<reference evidence="5 6" key="1">
    <citation type="journal article" date="2013" name="Stand. Genomic Sci.">
        <title>Genome sequence of the reddish-pigmented Rubellimicrobium thermophilum type strain (DSM 16684(T)), a member of the Roseobacter clade.</title>
        <authorList>
            <person name="Fiebig A."/>
            <person name="Riedel T."/>
            <person name="Gronow S."/>
            <person name="Petersen J."/>
            <person name="Klenk H.P."/>
            <person name="Goker M."/>
        </authorList>
    </citation>
    <scope>NUCLEOTIDE SEQUENCE [LARGE SCALE GENOMIC DNA]</scope>
    <source>
        <strain evidence="5 6">DSM 16684</strain>
    </source>
</reference>
<protein>
    <submittedName>
        <fullName evidence="5">Glutamine phosphoribosylpyrophosphate amidotransferase</fullName>
    </submittedName>
</protein>
<dbReference type="PATRIC" id="fig|1123069.3.peg.72"/>
<dbReference type="InterPro" id="IPR029055">
    <property type="entry name" value="Ntn_hydrolases_N"/>
</dbReference>
<feature type="region of interest" description="Disordered" evidence="3">
    <location>
        <begin position="284"/>
        <end position="401"/>
    </location>
</feature>
<proteinExistence type="predicted"/>
<dbReference type="STRING" id="1123069.ruthe_00069"/>
<dbReference type="SUPFAM" id="SSF56235">
    <property type="entry name" value="N-terminal nucleophile aminohydrolases (Ntn hydrolases)"/>
    <property type="match status" value="1"/>
</dbReference>
<gene>
    <name evidence="5" type="ORF">ruthe_00069</name>
</gene>
<dbReference type="PANTHER" id="PTHR11907">
    <property type="entry name" value="AMIDOPHOSPHORIBOSYLTRANSFERASE"/>
    <property type="match status" value="1"/>
</dbReference>
<organism evidence="5 6">
    <name type="scientific">Rubellimicrobium thermophilum DSM 16684</name>
    <dbReference type="NCBI Taxonomy" id="1123069"/>
    <lineage>
        <taxon>Bacteria</taxon>
        <taxon>Pseudomonadati</taxon>
        <taxon>Pseudomonadota</taxon>
        <taxon>Alphaproteobacteria</taxon>
        <taxon>Rhodobacterales</taxon>
        <taxon>Roseobacteraceae</taxon>
        <taxon>Rubellimicrobium</taxon>
    </lineage>
</organism>
<dbReference type="SUPFAM" id="SSF53271">
    <property type="entry name" value="PRTase-like"/>
    <property type="match status" value="1"/>
</dbReference>
<dbReference type="InterPro" id="IPR017932">
    <property type="entry name" value="GATase_2_dom"/>
</dbReference>
<dbReference type="GO" id="GO:0016740">
    <property type="term" value="F:transferase activity"/>
    <property type="evidence" value="ECO:0007669"/>
    <property type="project" value="UniProtKB-KW"/>
</dbReference>
<dbReference type="PROSITE" id="PS51278">
    <property type="entry name" value="GATASE_TYPE_2"/>
    <property type="match status" value="1"/>
</dbReference>
<name>S9SN41_9RHOB</name>
<dbReference type="CDD" id="cd06223">
    <property type="entry name" value="PRTases_typeI"/>
    <property type="match status" value="1"/>
</dbReference>
<keyword evidence="2" id="KW-0315">Glutamine amidotransferase</keyword>
<evidence type="ECO:0000256" key="1">
    <source>
        <dbReference type="ARBA" id="ARBA00022679"/>
    </source>
</evidence>
<dbReference type="Gene3D" id="3.60.20.10">
    <property type="entry name" value="Glutamine Phosphoribosylpyrophosphate, subunit 1, domain 1"/>
    <property type="match status" value="1"/>
</dbReference>
<keyword evidence="6" id="KW-1185">Reference proteome</keyword>
<dbReference type="InterPro" id="IPR000836">
    <property type="entry name" value="PRTase_dom"/>
</dbReference>